<reference evidence="2 3" key="2">
    <citation type="journal article" date="2021" name="Curr. Genet.">
        <title>Genetic response to nitrogen starvation in the aggressive Eucalyptus foliar pathogen Teratosphaeria destructans.</title>
        <authorList>
            <person name="Havenga M."/>
            <person name="Wingfield B.D."/>
            <person name="Wingfield M.J."/>
            <person name="Dreyer L.L."/>
            <person name="Roets F."/>
            <person name="Aylward J."/>
        </authorList>
    </citation>
    <scope>NUCLEOTIDE SEQUENCE [LARGE SCALE GENOMIC DNA]</scope>
    <source>
        <strain evidence="2">CMW44962</strain>
    </source>
</reference>
<evidence type="ECO:0000313" key="2">
    <source>
        <dbReference type="EMBL" id="KAH9823678.1"/>
    </source>
</evidence>
<dbReference type="AlphaFoldDB" id="A0A9W7VZT9"/>
<evidence type="ECO:0000256" key="1">
    <source>
        <dbReference type="SAM" id="MobiDB-lite"/>
    </source>
</evidence>
<reference evidence="2 3" key="1">
    <citation type="journal article" date="2018" name="IMA Fungus">
        <title>IMA Genome-F 10: Nine draft genome sequences of Claviceps purpurea s.lat., including C. arundinis, C. humidiphila, and C. cf. spartinae, pseudomolecules for the pitch canker pathogen Fusarium circinatum, draft genome of Davidsoniella eucalypti, Grosmannia galeiformis, Quambalaria eucalypti, and Teratosphaeria destructans.</title>
        <authorList>
            <person name="Wingfield B.D."/>
            <person name="Liu M."/>
            <person name="Nguyen H.D."/>
            <person name="Lane F.A."/>
            <person name="Morgan S.W."/>
            <person name="De Vos L."/>
            <person name="Wilken P.M."/>
            <person name="Duong T.A."/>
            <person name="Aylward J."/>
            <person name="Coetzee M.P."/>
            <person name="Dadej K."/>
            <person name="De Beer Z.W."/>
            <person name="Findlay W."/>
            <person name="Havenga M."/>
            <person name="Kolarik M."/>
            <person name="Menzies J.G."/>
            <person name="Naidoo K."/>
            <person name="Pochopski O."/>
            <person name="Shoukouhi P."/>
            <person name="Santana Q.C."/>
            <person name="Seifert K.A."/>
            <person name="Soal N."/>
            <person name="Steenkamp E.T."/>
            <person name="Tatham C.T."/>
            <person name="van der Nest M.A."/>
            <person name="Wingfield M.J."/>
        </authorList>
    </citation>
    <scope>NUCLEOTIDE SEQUENCE [LARGE SCALE GENOMIC DNA]</scope>
    <source>
        <strain evidence="2">CMW44962</strain>
    </source>
</reference>
<proteinExistence type="predicted"/>
<dbReference type="Proteomes" id="UP001138500">
    <property type="component" value="Unassembled WGS sequence"/>
</dbReference>
<accession>A0A9W7VZT9</accession>
<dbReference type="OrthoDB" id="10333214at2759"/>
<gene>
    <name evidence="2" type="ORF">Tdes44962_MAKER04530</name>
</gene>
<sequence length="314" mass="35102">MAAPNTRDLLFVPLSPSLLEHSSRRRRYYCHPWERRNRNPFLRRRGKFNPMGVFEYAKKVVTGKGEQESGSLQISPPLKVMRLKSSRRKGEGQDEEAQDSEKPALQSPTSRSARHTGSQHRQSASQTTQPGDRYSQPGLMDFDTFQQSLIAHQAQQTLITTPHHPQQASDFDHLRKEILSNCWALLYLQHARPSDIDPVLVVESSLPPAYQLPRSKHSAHTTLHGHKDSAERFTAVVANQGQPFIQGAAGASHGEALEMLLAATTEAVHANRHRFFFSANHRKTLALERSGGVIDAGSVAGAAFVRERVRRQAT</sequence>
<feature type="region of interest" description="Disordered" evidence="1">
    <location>
        <begin position="62"/>
        <end position="139"/>
    </location>
</feature>
<evidence type="ECO:0000313" key="3">
    <source>
        <dbReference type="Proteomes" id="UP001138500"/>
    </source>
</evidence>
<keyword evidence="3" id="KW-1185">Reference proteome</keyword>
<protein>
    <submittedName>
        <fullName evidence="2">Uncharacterized protein</fullName>
    </submittedName>
</protein>
<name>A0A9W7VZT9_9PEZI</name>
<dbReference type="EMBL" id="RIBY02002178">
    <property type="protein sequence ID" value="KAH9823678.1"/>
    <property type="molecule type" value="Genomic_DNA"/>
</dbReference>
<feature type="compositionally biased region" description="Polar residues" evidence="1">
    <location>
        <begin position="119"/>
        <end position="130"/>
    </location>
</feature>
<organism evidence="2 3">
    <name type="scientific">Teratosphaeria destructans</name>
    <dbReference type="NCBI Taxonomy" id="418781"/>
    <lineage>
        <taxon>Eukaryota</taxon>
        <taxon>Fungi</taxon>
        <taxon>Dikarya</taxon>
        <taxon>Ascomycota</taxon>
        <taxon>Pezizomycotina</taxon>
        <taxon>Dothideomycetes</taxon>
        <taxon>Dothideomycetidae</taxon>
        <taxon>Mycosphaerellales</taxon>
        <taxon>Teratosphaeriaceae</taxon>
        <taxon>Teratosphaeria</taxon>
    </lineage>
</organism>
<comment type="caution">
    <text evidence="2">The sequence shown here is derived from an EMBL/GenBank/DDBJ whole genome shotgun (WGS) entry which is preliminary data.</text>
</comment>